<accession>A0A6J4QZQ6</accession>
<sequence length="101" mass="10674">MQSEDSAAYTYLTVPPDPTLRSCIGLVVAGLAARARIGVAGLEDAVELLEGQHTSEVPTRYRFSVDEDSLVAEIETPEGARGNGEPDGSAGWRTVVELVVS</sequence>
<protein>
    <submittedName>
        <fullName evidence="1">Uncharacterized protein</fullName>
    </submittedName>
</protein>
<evidence type="ECO:0000313" key="1">
    <source>
        <dbReference type="EMBL" id="CAA9452697.1"/>
    </source>
</evidence>
<gene>
    <name evidence="1" type="ORF">AVDCRST_MAG37-2539</name>
</gene>
<proteinExistence type="predicted"/>
<dbReference type="EMBL" id="CADCVD010000125">
    <property type="protein sequence ID" value="CAA9452697.1"/>
    <property type="molecule type" value="Genomic_DNA"/>
</dbReference>
<dbReference type="AlphaFoldDB" id="A0A6J4QZQ6"/>
<name>A0A6J4QZQ6_9ACTN</name>
<organism evidence="1">
    <name type="scientific">uncultured Rubrobacteraceae bacterium</name>
    <dbReference type="NCBI Taxonomy" id="349277"/>
    <lineage>
        <taxon>Bacteria</taxon>
        <taxon>Bacillati</taxon>
        <taxon>Actinomycetota</taxon>
        <taxon>Rubrobacteria</taxon>
        <taxon>Rubrobacterales</taxon>
        <taxon>Rubrobacteraceae</taxon>
        <taxon>environmental samples</taxon>
    </lineage>
</organism>
<reference evidence="1" key="1">
    <citation type="submission" date="2020-02" db="EMBL/GenBank/DDBJ databases">
        <authorList>
            <person name="Meier V. D."/>
        </authorList>
    </citation>
    <scope>NUCLEOTIDE SEQUENCE</scope>
    <source>
        <strain evidence="1">AVDCRST_MAG37</strain>
    </source>
</reference>